<dbReference type="Proteomes" id="UP001163321">
    <property type="component" value="Chromosome 1"/>
</dbReference>
<accession>A0ACC0WWF8</accession>
<keyword evidence="2" id="KW-1185">Reference proteome</keyword>
<reference evidence="1 2" key="1">
    <citation type="journal article" date="2022" name="bioRxiv">
        <title>The genome of the oomycete Peronosclerospora sorghi, a cosmopolitan pathogen of maize and sorghum, is inflated with dispersed pseudogenes.</title>
        <authorList>
            <person name="Fletcher K."/>
            <person name="Martin F."/>
            <person name="Isakeit T."/>
            <person name="Cavanaugh K."/>
            <person name="Magill C."/>
            <person name="Michelmore R."/>
        </authorList>
    </citation>
    <scope>NUCLEOTIDE SEQUENCE [LARGE SCALE GENOMIC DNA]</scope>
    <source>
        <strain evidence="1">P6</strain>
    </source>
</reference>
<proteinExistence type="predicted"/>
<organism evidence="1 2">
    <name type="scientific">Peronosclerospora sorghi</name>
    <dbReference type="NCBI Taxonomy" id="230839"/>
    <lineage>
        <taxon>Eukaryota</taxon>
        <taxon>Sar</taxon>
        <taxon>Stramenopiles</taxon>
        <taxon>Oomycota</taxon>
        <taxon>Peronosporomycetes</taxon>
        <taxon>Peronosporales</taxon>
        <taxon>Peronosporaceae</taxon>
        <taxon>Peronosclerospora</taxon>
    </lineage>
</organism>
<evidence type="ECO:0000313" key="1">
    <source>
        <dbReference type="EMBL" id="KAI9923273.1"/>
    </source>
</evidence>
<dbReference type="EMBL" id="CM047580">
    <property type="protein sequence ID" value="KAI9923273.1"/>
    <property type="molecule type" value="Genomic_DNA"/>
</dbReference>
<protein>
    <submittedName>
        <fullName evidence="1">Uncharacterized protein</fullName>
    </submittedName>
</protein>
<sequence>MKLLRAVDDTKAAMCLSPQDKLKSVGGPHRPKRAPGASGAATETKRTRTDDDVGTTECELSVDGWISDDYLRAMELDDSLNQEIEWVAHDEMELTLRMDDALVQDPTTNADVQDFAFEMRGGLAFEDSGDMVSPFGTFLGLPMSIVDAAYLPLHAISTKDAEKLLMRFDTMNFKLPSPTSASRKHTRVFVEKESQEEVHEDRTTSTTATKDTHAVVPTSATAPSVVPDDEKTPGGSTMSPSTSLFLSVHAPVDAMLGLLPATPVTPSATLRDKKIGSYSPAARKLRLAKFHAKRKTRTWKKSIKYDCRKKLADDRPRIKGRFVRVLETANDAKTDEEARPCPAAAALAPCLAPLQPTPASVTTPPPLTAPSTTAAAVPLARMIASV</sequence>
<gene>
    <name evidence="1" type="ORF">PsorP6_000705</name>
</gene>
<comment type="caution">
    <text evidence="1">The sequence shown here is derived from an EMBL/GenBank/DDBJ whole genome shotgun (WGS) entry which is preliminary data.</text>
</comment>
<evidence type="ECO:0000313" key="2">
    <source>
        <dbReference type="Proteomes" id="UP001163321"/>
    </source>
</evidence>
<name>A0ACC0WWF8_9STRA</name>